<evidence type="ECO:0000313" key="2">
    <source>
        <dbReference type="Proteomes" id="UP001611162"/>
    </source>
</evidence>
<organism evidence="1 2">
    <name type="scientific">Streptomyces abikoensis</name>
    <dbReference type="NCBI Taxonomy" id="97398"/>
    <lineage>
        <taxon>Bacteria</taxon>
        <taxon>Bacillati</taxon>
        <taxon>Actinomycetota</taxon>
        <taxon>Actinomycetes</taxon>
        <taxon>Kitasatosporales</taxon>
        <taxon>Streptomycetaceae</taxon>
        <taxon>Streptomyces</taxon>
    </lineage>
</organism>
<name>A0ABW7SYW2_9ACTN</name>
<keyword evidence="2" id="KW-1185">Reference proteome</keyword>
<sequence length="54" mass="5661">MVVDAELVPAQPVGGAVEAYDPAAAAVLAALEQGTDEHIEAVRPRKTKISYARD</sequence>
<dbReference type="RefSeq" id="WP_397611961.1">
    <property type="nucleotide sequence ID" value="NZ_JBIRRB010000001.1"/>
</dbReference>
<protein>
    <submittedName>
        <fullName evidence="1">Uncharacterized protein</fullName>
    </submittedName>
</protein>
<dbReference type="EMBL" id="JBIRRB010000001">
    <property type="protein sequence ID" value="MFI0909372.1"/>
    <property type="molecule type" value="Genomic_DNA"/>
</dbReference>
<accession>A0ABW7SYW2</accession>
<evidence type="ECO:0000313" key="1">
    <source>
        <dbReference type="EMBL" id="MFI0909372.1"/>
    </source>
</evidence>
<proteinExistence type="predicted"/>
<reference evidence="1 2" key="1">
    <citation type="submission" date="2024-10" db="EMBL/GenBank/DDBJ databases">
        <title>The Natural Products Discovery Center: Release of the First 8490 Sequenced Strains for Exploring Actinobacteria Biosynthetic Diversity.</title>
        <authorList>
            <person name="Kalkreuter E."/>
            <person name="Kautsar S.A."/>
            <person name="Yang D."/>
            <person name="Bader C.D."/>
            <person name="Teijaro C.N."/>
            <person name="Fluegel L."/>
            <person name="Davis C.M."/>
            <person name="Simpson J.R."/>
            <person name="Lauterbach L."/>
            <person name="Steele A.D."/>
            <person name="Gui C."/>
            <person name="Meng S."/>
            <person name="Li G."/>
            <person name="Viehrig K."/>
            <person name="Ye F."/>
            <person name="Su P."/>
            <person name="Kiefer A.F."/>
            <person name="Nichols A."/>
            <person name="Cepeda A.J."/>
            <person name="Yan W."/>
            <person name="Fan B."/>
            <person name="Jiang Y."/>
            <person name="Adhikari A."/>
            <person name="Zheng C.-J."/>
            <person name="Schuster L."/>
            <person name="Cowan T.M."/>
            <person name="Smanski M.J."/>
            <person name="Chevrette M.G."/>
            <person name="De Carvalho L.P.S."/>
            <person name="Shen B."/>
        </authorList>
    </citation>
    <scope>NUCLEOTIDE SEQUENCE [LARGE SCALE GENOMIC DNA]</scope>
    <source>
        <strain evidence="1 2">NPDC020979</strain>
    </source>
</reference>
<gene>
    <name evidence="1" type="ORF">ACH4TF_02830</name>
</gene>
<comment type="caution">
    <text evidence="1">The sequence shown here is derived from an EMBL/GenBank/DDBJ whole genome shotgun (WGS) entry which is preliminary data.</text>
</comment>
<dbReference type="Proteomes" id="UP001611162">
    <property type="component" value="Unassembled WGS sequence"/>
</dbReference>